<name>A0A6I9WBS5_9HYME</name>
<sequence>MTFLNVSVFICLQVVVVIMTVMSTETYEIKGDVIFSDAGVISHRKSRPRNFFLDQSFIDKTISPQTSPATAARDRIVSQRALRDVSLKDQAIYPSDFPIFHHQPIKQNSFTITSFRDKPLFRDAILKNRQLREERANFRDNSLEEQLLTPEEIFEGQASTYRSQAPFKEQLFKNLFHGQSSLAEQASFQKQATFVESPFISNSIKSYRDDYIKPIDSYGRYKDILTSFDGKSPMYTMDLYNHMPGLSSMQMSSSSEYVLPSNTEMPITPPSTPVVMHGANPVMSSVSSGMNQAHSSRASKMELGPTLTSAINCNAPVDSSPTTVPSISVSTNQSSIVGHILTSLTTKPSSSVMATAPIAPFAGKIPEPIYFHATKHGAVTFSPPTLSELNNMHSNLFSPKSNLKINEHDFKFLALETPKNDMKVEIQSPMLNYILSEEHKSGLKGIQNSFADYMLPVKLKHDWPLQFSQQETSSNYIPLFLSGKTKLVLPVTPISWPVEVKSDISTMLPLKSIMTSNVMTSNMPLGIDLPADFTASMPNSLTPSTPNGISGSITGGISTGIPDGMTADIPASIPTLNLEQSLHRIEQLRQTQGARNPWYPTGILVLHAKQVLHLRFRS</sequence>
<evidence type="ECO:0000313" key="3">
    <source>
        <dbReference type="RefSeq" id="XP_011639588.1"/>
    </source>
</evidence>
<dbReference type="RefSeq" id="XP_011639588.1">
    <property type="nucleotide sequence ID" value="XM_011641286.2"/>
</dbReference>
<keyword evidence="1" id="KW-0732">Signal</keyword>
<evidence type="ECO:0000313" key="2">
    <source>
        <dbReference type="Proteomes" id="UP000504615"/>
    </source>
</evidence>
<proteinExistence type="predicted"/>
<dbReference type="AlphaFoldDB" id="A0A6I9WBS5"/>
<gene>
    <name evidence="3" type="primary">LOC105428794</name>
</gene>
<protein>
    <submittedName>
        <fullName evidence="3">Uncharacterized protein LOC105428794</fullName>
    </submittedName>
</protein>
<feature type="signal peptide" evidence="1">
    <location>
        <begin position="1"/>
        <end position="26"/>
    </location>
</feature>
<keyword evidence="2" id="KW-1185">Reference proteome</keyword>
<dbReference type="GeneID" id="105428794"/>
<dbReference type="KEGG" id="pbar:105428794"/>
<accession>A0A6I9WBS5</accession>
<evidence type="ECO:0000256" key="1">
    <source>
        <dbReference type="SAM" id="SignalP"/>
    </source>
</evidence>
<dbReference type="Proteomes" id="UP000504615">
    <property type="component" value="Unplaced"/>
</dbReference>
<dbReference type="OrthoDB" id="7553547at2759"/>
<organism evidence="2 3">
    <name type="scientific">Pogonomyrmex barbatus</name>
    <name type="common">red harvester ant</name>
    <dbReference type="NCBI Taxonomy" id="144034"/>
    <lineage>
        <taxon>Eukaryota</taxon>
        <taxon>Metazoa</taxon>
        <taxon>Ecdysozoa</taxon>
        <taxon>Arthropoda</taxon>
        <taxon>Hexapoda</taxon>
        <taxon>Insecta</taxon>
        <taxon>Pterygota</taxon>
        <taxon>Neoptera</taxon>
        <taxon>Endopterygota</taxon>
        <taxon>Hymenoptera</taxon>
        <taxon>Apocrita</taxon>
        <taxon>Aculeata</taxon>
        <taxon>Formicoidea</taxon>
        <taxon>Formicidae</taxon>
        <taxon>Myrmicinae</taxon>
        <taxon>Pogonomyrmex</taxon>
    </lineage>
</organism>
<feature type="chain" id="PRO_5027044749" evidence="1">
    <location>
        <begin position="27"/>
        <end position="618"/>
    </location>
</feature>
<reference evidence="3" key="1">
    <citation type="submission" date="2025-08" db="UniProtKB">
        <authorList>
            <consortium name="RefSeq"/>
        </authorList>
    </citation>
    <scope>IDENTIFICATION</scope>
</reference>